<organism evidence="1 2">
    <name type="scientific">Bacteroides fragilis (strain 638R)</name>
    <dbReference type="NCBI Taxonomy" id="862962"/>
    <lineage>
        <taxon>Bacteria</taxon>
        <taxon>Pseudomonadati</taxon>
        <taxon>Bacteroidota</taxon>
        <taxon>Bacteroidia</taxon>
        <taxon>Bacteroidales</taxon>
        <taxon>Bacteroidaceae</taxon>
        <taxon>Bacteroides</taxon>
    </lineage>
</organism>
<dbReference type="PATRIC" id="fig|862962.3.peg.2630"/>
<dbReference type="KEGG" id="bfg:BF638R_2563"/>
<accession>E1WPB4</accession>
<evidence type="ECO:0008006" key="3">
    <source>
        <dbReference type="Google" id="ProtNLM"/>
    </source>
</evidence>
<name>E1WPB4_BACF6</name>
<proteinExistence type="predicted"/>
<dbReference type="HOGENOM" id="CLU_495812_0_0_10"/>
<protein>
    <recommendedName>
        <fullName evidence="3">DNA-directed RNA polymerase</fullName>
    </recommendedName>
</protein>
<gene>
    <name evidence="1" type="ordered locus">BF638R_2563</name>
</gene>
<reference evidence="1 2" key="1">
    <citation type="journal article" date="2010" name="Microbiology">
        <title>Twenty-eight divergent polysaccharide loci specifying within- and amongst-strain capsule diversity in three strains of Bacteroides fragilis.</title>
        <authorList>
            <person name="Patrick S."/>
            <person name="Blakely G.W."/>
            <person name="Houston S."/>
            <person name="Moore J."/>
            <person name="Abratt V.R."/>
            <person name="Bertalan M."/>
            <person name="Cerdeno-Tarraga A.M."/>
            <person name="Quail M.A."/>
            <person name="Corton N."/>
            <person name="Corton C."/>
            <person name="Bignell A."/>
            <person name="Barron A."/>
            <person name="Clark L."/>
            <person name="Bentley S.D."/>
            <person name="Parkhill J."/>
        </authorList>
    </citation>
    <scope>NUCLEOTIDE SEQUENCE [LARGE SCALE GENOMIC DNA]</scope>
    <source>
        <strain evidence="1 2">638R</strain>
    </source>
</reference>
<sequence length="523" mass="61898">MYFDILFNYKWLSRLFKRVRKTANHKFNSIFMALAFKGHRRDIVLPKNFSLESHLASYPPDEYGFATSDLKFSKDKVYYFLSLLSTIPARNKDLIDENGWVPIHTKTIRDKIKDIGLYKDYLIRTGVLECDNIYIPKVKSRCYRWSRNYIKWGFQVCNVICKHEEEAYFMQEEADEELTNSPYLYYWYNSKRLSINPIVQQYAEATLNDKMGDKSKWSINVHTNQLKNPLVQYMAALTNICKIEQNKYEIHIDNTVHRLHSVITNLQKDYRNFLTYNGQELVSIDIKNSQPYLACALLNPMFWHINNELSLSLYSLPEDIQRTITTVATPLKVEKLFQNCTDEDFNQYKEIVSNGKMYETMAEVCQASLHKPIDRKEAKILMFYLLFSSNQGQHDDITINQMRKIFSSELFPKVAELFKLIKHKYKHVEEEKQHNRLACLLQSIESEIILHRCCKRIWEEGNQQIPVFTIHDSIATTTEHVEYVKRVMKEELFKAIGVFPTLSIEYWNLSQVEHRDMLPQIQA</sequence>
<dbReference type="RefSeq" id="WP_014298997.1">
    <property type="nucleotide sequence ID" value="NC_016776.1"/>
</dbReference>
<dbReference type="Proteomes" id="UP000008560">
    <property type="component" value="Chromosome"/>
</dbReference>
<dbReference type="AlphaFoldDB" id="E1WPB4"/>
<evidence type="ECO:0000313" key="2">
    <source>
        <dbReference type="Proteomes" id="UP000008560"/>
    </source>
</evidence>
<evidence type="ECO:0000313" key="1">
    <source>
        <dbReference type="EMBL" id="CBW23069.1"/>
    </source>
</evidence>
<dbReference type="EMBL" id="FQ312004">
    <property type="protein sequence ID" value="CBW23069.1"/>
    <property type="molecule type" value="Genomic_DNA"/>
</dbReference>